<evidence type="ECO:0000313" key="1">
    <source>
        <dbReference type="EMBL" id="MBB5066297.1"/>
    </source>
</evidence>
<gene>
    <name evidence="1" type="ORF">HDF15_004674</name>
</gene>
<sequence length="50" mass="5548">MTISNVSFGFYSCVSPLSLVCHQIVSTLGIAGAALHEKLSRSYRNLLNYW</sequence>
<comment type="caution">
    <text evidence="1">The sequence shown here is derived from an EMBL/GenBank/DDBJ whole genome shotgun (WGS) entry which is preliminary data.</text>
</comment>
<dbReference type="Proteomes" id="UP000584867">
    <property type="component" value="Unassembled WGS sequence"/>
</dbReference>
<organism evidence="1 2">
    <name type="scientific">Granulicella mallensis</name>
    <dbReference type="NCBI Taxonomy" id="940614"/>
    <lineage>
        <taxon>Bacteria</taxon>
        <taxon>Pseudomonadati</taxon>
        <taxon>Acidobacteriota</taxon>
        <taxon>Terriglobia</taxon>
        <taxon>Terriglobales</taxon>
        <taxon>Acidobacteriaceae</taxon>
        <taxon>Granulicella</taxon>
    </lineage>
</organism>
<evidence type="ECO:0000313" key="2">
    <source>
        <dbReference type="Proteomes" id="UP000584867"/>
    </source>
</evidence>
<dbReference type="AlphaFoldDB" id="A0A7W7ZV15"/>
<name>A0A7W7ZV15_9BACT</name>
<protein>
    <submittedName>
        <fullName evidence="1">Uncharacterized protein</fullName>
    </submittedName>
</protein>
<reference evidence="1 2" key="1">
    <citation type="submission" date="2020-08" db="EMBL/GenBank/DDBJ databases">
        <title>Genomic Encyclopedia of Type Strains, Phase IV (KMG-V): Genome sequencing to study the core and pangenomes of soil and plant-associated prokaryotes.</title>
        <authorList>
            <person name="Whitman W."/>
        </authorList>
    </citation>
    <scope>NUCLEOTIDE SEQUENCE [LARGE SCALE GENOMIC DNA]</scope>
    <source>
        <strain evidence="1 2">X5P3</strain>
    </source>
</reference>
<proteinExistence type="predicted"/>
<dbReference type="EMBL" id="JACHIO010000026">
    <property type="protein sequence ID" value="MBB5066297.1"/>
    <property type="molecule type" value="Genomic_DNA"/>
</dbReference>
<accession>A0A7W7ZV15</accession>